<feature type="region of interest" description="Disordered" evidence="1">
    <location>
        <begin position="299"/>
        <end position="344"/>
    </location>
</feature>
<feature type="region of interest" description="Disordered" evidence="1">
    <location>
        <begin position="241"/>
        <end position="273"/>
    </location>
</feature>
<reference evidence="2 3" key="1">
    <citation type="submission" date="2019-12" db="EMBL/GenBank/DDBJ databases">
        <title>Nesterenkonia muleiensis sp. nov., a novel actinobacterium isolated from sap of Populus euphratica.</title>
        <authorList>
            <person name="Wang R."/>
        </authorList>
    </citation>
    <scope>NUCLEOTIDE SEQUENCE [LARGE SCALE GENOMIC DNA]</scope>
    <source>
        <strain evidence="2 3">F10</strain>
    </source>
</reference>
<dbReference type="RefSeq" id="WP_157321937.1">
    <property type="nucleotide sequence ID" value="NZ_BMFX01000007.1"/>
</dbReference>
<evidence type="ECO:0000313" key="3">
    <source>
        <dbReference type="Proteomes" id="UP000460157"/>
    </source>
</evidence>
<dbReference type="Proteomes" id="UP000460157">
    <property type="component" value="Unassembled WGS sequence"/>
</dbReference>
<keyword evidence="3" id="KW-1185">Reference proteome</keyword>
<name>A0A7K1UGZ6_9MICC</name>
<feature type="compositionally biased region" description="Polar residues" evidence="1">
    <location>
        <begin position="1"/>
        <end position="15"/>
    </location>
</feature>
<feature type="region of interest" description="Disordered" evidence="1">
    <location>
        <begin position="195"/>
        <end position="222"/>
    </location>
</feature>
<accession>A0A7K1UGZ6</accession>
<dbReference type="AlphaFoldDB" id="A0A7K1UGZ6"/>
<evidence type="ECO:0000256" key="1">
    <source>
        <dbReference type="SAM" id="MobiDB-lite"/>
    </source>
</evidence>
<protein>
    <submittedName>
        <fullName evidence="2">Uncharacterized protein</fullName>
    </submittedName>
</protein>
<organism evidence="2 3">
    <name type="scientific">Nesterenkonia alkaliphila</name>
    <dbReference type="NCBI Taxonomy" id="1463631"/>
    <lineage>
        <taxon>Bacteria</taxon>
        <taxon>Bacillati</taxon>
        <taxon>Actinomycetota</taxon>
        <taxon>Actinomycetes</taxon>
        <taxon>Micrococcales</taxon>
        <taxon>Micrococcaceae</taxon>
        <taxon>Nesterenkonia</taxon>
    </lineage>
</organism>
<feature type="compositionally biased region" description="Low complexity" evidence="1">
    <location>
        <begin position="198"/>
        <end position="208"/>
    </location>
</feature>
<sequence length="344" mass="37827">MDAQNQSPNQAQPSGVTPEGRELIEMAEHYVAEYRAENDFDGRDQQEALQEIQYQAAGVLESGDYASVKLLHQTMRSNVSDFAAMDMAEHQQRAAEVAERIKIEMDSWGVDNEPPHHPPTPGHGVTYDHGEIIEETVRKGSETDYAVIEASNGGYEVYGVQSGKTGEVTFYCADEFDKAADHKARILNEWEATDHAADQSAAAGLQADRQGVSTHPDDLPPGAEAESLAEYRMLAQAHQRETQALQSDAPAPVRPVTSQEVAPEAPTRVRTSREEFRQEVFKDDWEQITDKERAERMLAFANSKGALRSDGSPAPAPPTASQQLPQGYSAPLNQPGHHGPEIDR</sequence>
<gene>
    <name evidence="2" type="ORF">GNZ21_05045</name>
</gene>
<comment type="caution">
    <text evidence="2">The sequence shown here is derived from an EMBL/GenBank/DDBJ whole genome shotgun (WGS) entry which is preliminary data.</text>
</comment>
<evidence type="ECO:0000313" key="2">
    <source>
        <dbReference type="EMBL" id="MVT25733.1"/>
    </source>
</evidence>
<feature type="region of interest" description="Disordered" evidence="1">
    <location>
        <begin position="1"/>
        <end position="23"/>
    </location>
</feature>
<dbReference type="EMBL" id="WRPM01000031">
    <property type="protein sequence ID" value="MVT25733.1"/>
    <property type="molecule type" value="Genomic_DNA"/>
</dbReference>
<proteinExistence type="predicted"/>